<evidence type="ECO:0000259" key="1">
    <source>
        <dbReference type="SMART" id="SM01126"/>
    </source>
</evidence>
<dbReference type="PANTHER" id="PTHR47163">
    <property type="entry name" value="DDE_TNP_IS1595 DOMAIN-CONTAINING PROTEIN"/>
    <property type="match status" value="1"/>
</dbReference>
<dbReference type="VEuPathDB" id="MicrosporidiaDB:H312_02638"/>
<reference evidence="3" key="1">
    <citation type="submission" date="2013-02" db="EMBL/GenBank/DDBJ databases">
        <authorList>
            <consortium name="The Broad Institute Genome Sequencing Platform"/>
            <person name="Cuomo C."/>
            <person name="Becnel J."/>
            <person name="Sanscrainte N."/>
            <person name="Walker B."/>
            <person name="Young S.K."/>
            <person name="Zeng Q."/>
            <person name="Gargeya S."/>
            <person name="Fitzgerald M."/>
            <person name="Haas B."/>
            <person name="Abouelleil A."/>
            <person name="Alvarado L."/>
            <person name="Arachchi H.M."/>
            <person name="Berlin A.M."/>
            <person name="Chapman S.B."/>
            <person name="Dewar J."/>
            <person name="Goldberg J."/>
            <person name="Griggs A."/>
            <person name="Gujja S."/>
            <person name="Hansen M."/>
            <person name="Howarth C."/>
            <person name="Imamovic A."/>
            <person name="Larimer J."/>
            <person name="McCowan C."/>
            <person name="Murphy C."/>
            <person name="Neiman D."/>
            <person name="Pearson M."/>
            <person name="Priest M."/>
            <person name="Roberts A."/>
            <person name="Saif S."/>
            <person name="Shea T."/>
            <person name="Sisk P."/>
            <person name="Sykes S."/>
            <person name="Wortman J."/>
            <person name="Nusbaum C."/>
            <person name="Birren B."/>
        </authorList>
    </citation>
    <scope>NUCLEOTIDE SEQUENCE [LARGE SCALE GENOMIC DNA]</scope>
    <source>
        <strain evidence="3">PRA339</strain>
    </source>
</reference>
<dbReference type="EMBL" id="KK365215">
    <property type="protein sequence ID" value="KCZ79950.1"/>
    <property type="molecule type" value="Genomic_DNA"/>
</dbReference>
<organism evidence="2 3">
    <name type="scientific">Anncaliia algerae PRA339</name>
    <dbReference type="NCBI Taxonomy" id="1288291"/>
    <lineage>
        <taxon>Eukaryota</taxon>
        <taxon>Fungi</taxon>
        <taxon>Fungi incertae sedis</taxon>
        <taxon>Microsporidia</taxon>
        <taxon>Tubulinosematoidea</taxon>
        <taxon>Tubulinosematidae</taxon>
        <taxon>Anncaliia</taxon>
    </lineage>
</organism>
<dbReference type="HOGENOM" id="CLU_044348_0_3_1"/>
<keyword evidence="3" id="KW-1185">Reference proteome</keyword>
<dbReference type="AlphaFoldDB" id="A0A059EYF4"/>
<gene>
    <name evidence="2" type="ORF">H312_02638</name>
</gene>
<evidence type="ECO:0000313" key="2">
    <source>
        <dbReference type="EMBL" id="KCZ79950.1"/>
    </source>
</evidence>
<feature type="domain" description="ISXO2-like transposase" evidence="1">
    <location>
        <begin position="61"/>
        <end position="190"/>
    </location>
</feature>
<dbReference type="PANTHER" id="PTHR47163:SF2">
    <property type="entry name" value="SI:DKEY-17M8.2"/>
    <property type="match status" value="1"/>
</dbReference>
<protein>
    <recommendedName>
        <fullName evidence="1">ISXO2-like transposase domain-containing protein</fullName>
    </recommendedName>
</protein>
<evidence type="ECO:0000313" key="3">
    <source>
        <dbReference type="Proteomes" id="UP000030655"/>
    </source>
</evidence>
<dbReference type="Proteomes" id="UP000030655">
    <property type="component" value="Unassembled WGS sequence"/>
</dbReference>
<sequence>LENCKKDISEILDIIYFWSLDLTQNKAMIEGNSNSIDTIFNWYKKLRIQTYYIMINTRASKIGGIGHVVEVDEAKFSKRKYEIGRIVRSAWVVGGVDLTTGETFFVEVFYRNEHTLSQVLLENIEEGTIIVTDCWAGYVNLDSLGFIHYTVNNSLNFVDPITGANTQAIENRWSVLKRKLRARFVTSRSDLCFYFASLYCE</sequence>
<dbReference type="InterPro" id="IPR053164">
    <property type="entry name" value="IS1016-like_transposase"/>
</dbReference>
<dbReference type="STRING" id="1288291.A0A059EYF4"/>
<dbReference type="InterPro" id="IPR024445">
    <property type="entry name" value="Tnp_ISXO2-like"/>
</dbReference>
<feature type="non-terminal residue" evidence="2">
    <location>
        <position position="1"/>
    </location>
</feature>
<name>A0A059EYF4_9MICR</name>
<proteinExistence type="predicted"/>
<reference evidence="2 3" key="2">
    <citation type="submission" date="2014-03" db="EMBL/GenBank/DDBJ databases">
        <title>The Genome Sequence of Anncaliia algerae insect isolate PRA339.</title>
        <authorList>
            <consortium name="The Broad Institute Genome Sequencing Platform"/>
            <consortium name="The Broad Institute Genome Sequencing Center for Infectious Disease"/>
            <person name="Cuomo C."/>
            <person name="Becnel J."/>
            <person name="Sanscrainte N."/>
            <person name="Walker B."/>
            <person name="Young S.K."/>
            <person name="Zeng Q."/>
            <person name="Gargeya S."/>
            <person name="Fitzgerald M."/>
            <person name="Haas B."/>
            <person name="Abouelleil A."/>
            <person name="Alvarado L."/>
            <person name="Arachchi H.M."/>
            <person name="Berlin A.M."/>
            <person name="Chapman S.B."/>
            <person name="Dewar J."/>
            <person name="Goldberg J."/>
            <person name="Griggs A."/>
            <person name="Gujja S."/>
            <person name="Hansen M."/>
            <person name="Howarth C."/>
            <person name="Imamovic A."/>
            <person name="Larimer J."/>
            <person name="McCowan C."/>
            <person name="Murphy C."/>
            <person name="Neiman D."/>
            <person name="Pearson M."/>
            <person name="Priest M."/>
            <person name="Roberts A."/>
            <person name="Saif S."/>
            <person name="Shea T."/>
            <person name="Sisk P."/>
            <person name="Sykes S."/>
            <person name="Wortman J."/>
            <person name="Nusbaum C."/>
            <person name="Birren B."/>
        </authorList>
    </citation>
    <scope>NUCLEOTIDE SEQUENCE [LARGE SCALE GENOMIC DNA]</scope>
    <source>
        <strain evidence="2 3">PRA339</strain>
    </source>
</reference>
<dbReference type="SMART" id="SM01126">
    <property type="entry name" value="DDE_Tnp_IS1595"/>
    <property type="match status" value="1"/>
</dbReference>
<dbReference type="Pfam" id="PF12762">
    <property type="entry name" value="DDE_Tnp_IS1595"/>
    <property type="match status" value="1"/>
</dbReference>
<accession>A0A059EYF4</accession>
<dbReference type="OrthoDB" id="424490at2759"/>